<dbReference type="Proteomes" id="UP000658127">
    <property type="component" value="Unassembled WGS sequence"/>
</dbReference>
<keyword evidence="1" id="KW-0227">DNA damage</keyword>
<dbReference type="Pfam" id="PF03235">
    <property type="entry name" value="GmrSD_N"/>
    <property type="match status" value="1"/>
</dbReference>
<dbReference type="Pfam" id="PF07510">
    <property type="entry name" value="GmrSD_C"/>
    <property type="match status" value="1"/>
</dbReference>
<dbReference type="InterPro" id="IPR036217">
    <property type="entry name" value="MethylDNA_cys_MeTrfase_DNAb"/>
</dbReference>
<accession>A0ABQ2KVK9</accession>
<feature type="domain" description="GmrSD restriction endonucleases N-terminal" evidence="4">
    <location>
        <begin position="9"/>
        <end position="165"/>
    </location>
</feature>
<keyword evidence="7" id="KW-1185">Reference proteome</keyword>
<evidence type="ECO:0000259" key="5">
    <source>
        <dbReference type="Pfam" id="PF07510"/>
    </source>
</evidence>
<name>A0ABQ2KVK9_9NOCA</name>
<protein>
    <recommendedName>
        <fullName evidence="8">DUF262 domain-containing protein</fullName>
    </recommendedName>
</protein>
<comment type="caution">
    <text evidence="6">The sequence shown here is derived from an EMBL/GenBank/DDBJ whole genome shotgun (WGS) entry which is preliminary data.</text>
</comment>
<gene>
    <name evidence="6" type="ORF">GCM10011610_56840</name>
</gene>
<evidence type="ECO:0000313" key="6">
    <source>
        <dbReference type="EMBL" id="GGN94178.1"/>
    </source>
</evidence>
<proteinExistence type="predicted"/>
<dbReference type="InterPro" id="IPR004919">
    <property type="entry name" value="GmrSD_N"/>
</dbReference>
<evidence type="ECO:0000259" key="4">
    <source>
        <dbReference type="Pfam" id="PF03235"/>
    </source>
</evidence>
<evidence type="ECO:0000313" key="7">
    <source>
        <dbReference type="Proteomes" id="UP000658127"/>
    </source>
</evidence>
<evidence type="ECO:0000256" key="2">
    <source>
        <dbReference type="SAM" id="MobiDB-lite"/>
    </source>
</evidence>
<dbReference type="InterPro" id="IPR014048">
    <property type="entry name" value="MethylDNA_cys_MeTrfase_DNA-bd"/>
</dbReference>
<dbReference type="Gene3D" id="1.10.10.10">
    <property type="entry name" value="Winged helix-like DNA-binding domain superfamily/Winged helix DNA-binding domain"/>
    <property type="match status" value="1"/>
</dbReference>
<evidence type="ECO:0000256" key="1">
    <source>
        <dbReference type="ARBA" id="ARBA00022763"/>
    </source>
</evidence>
<organism evidence="6 7">
    <name type="scientific">Nocardia rhizosphaerihabitans</name>
    <dbReference type="NCBI Taxonomy" id="1691570"/>
    <lineage>
        <taxon>Bacteria</taxon>
        <taxon>Bacillati</taxon>
        <taxon>Actinomycetota</taxon>
        <taxon>Actinomycetes</taxon>
        <taxon>Mycobacteriales</taxon>
        <taxon>Nocardiaceae</taxon>
        <taxon>Nocardia</taxon>
    </lineage>
</organism>
<dbReference type="InterPro" id="IPR011089">
    <property type="entry name" value="GmrSD_C"/>
</dbReference>
<dbReference type="EMBL" id="BMNE01000008">
    <property type="protein sequence ID" value="GGN94178.1"/>
    <property type="molecule type" value="Genomic_DNA"/>
</dbReference>
<dbReference type="PANTHER" id="PTHR35149">
    <property type="entry name" value="SLL5132 PROTEIN"/>
    <property type="match status" value="1"/>
</dbReference>
<feature type="region of interest" description="Disordered" evidence="2">
    <location>
        <begin position="609"/>
        <end position="634"/>
    </location>
</feature>
<dbReference type="Pfam" id="PF01035">
    <property type="entry name" value="DNA_binding_1"/>
    <property type="match status" value="1"/>
</dbReference>
<feature type="domain" description="Methylated-DNA-[protein]-cysteine S-methyltransferase DNA binding" evidence="3">
    <location>
        <begin position="518"/>
        <end position="590"/>
    </location>
</feature>
<feature type="domain" description="GmrSD restriction endonucleases C-terminal" evidence="5">
    <location>
        <begin position="352"/>
        <end position="489"/>
    </location>
</feature>
<evidence type="ECO:0008006" key="8">
    <source>
        <dbReference type="Google" id="ProtNLM"/>
    </source>
</evidence>
<dbReference type="InterPro" id="IPR036388">
    <property type="entry name" value="WH-like_DNA-bd_sf"/>
</dbReference>
<dbReference type="SUPFAM" id="SSF46767">
    <property type="entry name" value="Methylated DNA-protein cysteine methyltransferase, C-terminal domain"/>
    <property type="match status" value="1"/>
</dbReference>
<reference evidence="7" key="1">
    <citation type="journal article" date="2019" name="Int. J. Syst. Evol. Microbiol.">
        <title>The Global Catalogue of Microorganisms (GCM) 10K type strain sequencing project: providing services to taxonomists for standard genome sequencing and annotation.</title>
        <authorList>
            <consortium name="The Broad Institute Genomics Platform"/>
            <consortium name="The Broad Institute Genome Sequencing Center for Infectious Disease"/>
            <person name="Wu L."/>
            <person name="Ma J."/>
        </authorList>
    </citation>
    <scope>NUCLEOTIDE SEQUENCE [LARGE SCALE GENOMIC DNA]</scope>
    <source>
        <strain evidence="7">CGMCC 4.7329</strain>
    </source>
</reference>
<feature type="compositionally biased region" description="Basic and acidic residues" evidence="2">
    <location>
        <begin position="623"/>
        <end position="634"/>
    </location>
</feature>
<evidence type="ECO:0000259" key="3">
    <source>
        <dbReference type="Pfam" id="PF01035"/>
    </source>
</evidence>
<dbReference type="PANTHER" id="PTHR35149:SF1">
    <property type="entry name" value="DUF5655 DOMAIN-CONTAINING PROTEIN"/>
    <property type="match status" value="1"/>
</dbReference>
<sequence>MPGSVAGAISRYLVVDGQQRLTTLTLLLAAVRDHLRDSEGASRRDTDRIHHQWLTNQYEDDPYRLKLVPTQADRQSYSAVIDGAPTAGGDDPVGEAYRFFRARLAEPTDIDAPYGVSEILQAIVSGLSVVSISAHPGDNVHRIFQSLNNTGLRLTQGDLLRNYLFMRLPTRGEEVHRKYWAPLQESLANNERIETLFWLDLLHRRPQVKQSQTFAFQQARLDRLGTEDEIADEVERIARLGSLYRLMLNPELEPDQAVRMRLQRLTEWESTTPAPLVLHLLLLRDWGVATSEQIARALLSVESMLVRRFLVGHATQGLNRVFAAAVQELDTSLPADQALNLYLSAGRKHFATDAQLLDAVLTTQFYWVGRSAQRKVMMTWIERLYPTRESVSPVSLTIEHVMPQSLSPRWRTELAEQYGTDQVDELHERWLHTLGNLTLTGYNENLSNHEFARKRVTLRASSIRMNQEIATNEAWGPEQIEHRARALAKRIVEAWPGPEEGAHVAAEDNPLWSSMNRLLMVLPAGHWATYGDIARVLGTAAQPLGNRLATYPAPNAHRVLGAYGTISDRFRWTDPHRTDDPRQILEAEGIRFSASGKADPAQRLGIADLENLRADAEDDTEPQETRGESVPDER</sequence>